<dbReference type="Proteomes" id="UP001499895">
    <property type="component" value="Unassembled WGS sequence"/>
</dbReference>
<evidence type="ECO:0000313" key="16">
    <source>
        <dbReference type="Proteomes" id="UP001499895"/>
    </source>
</evidence>
<dbReference type="GO" id="GO:0006508">
    <property type="term" value="P:proteolysis"/>
    <property type="evidence" value="ECO:0007669"/>
    <property type="project" value="UniProtKB-KW"/>
</dbReference>
<dbReference type="GO" id="GO:0008233">
    <property type="term" value="F:peptidase activity"/>
    <property type="evidence" value="ECO:0007669"/>
    <property type="project" value="UniProtKB-KW"/>
</dbReference>
<sequence length="423" mass="43793">MSCLTRRALRRVLPLLGAAAAVLGVSMPSAVADDMRSRQWYLDAMQADAMWKVSRGENVTVAVLDTGVDSSVPELNGRVLPGMDMSRKSGSAHDDQVGHGTNMAALIAGRAVGDGIHGIAPEARILPVKTTDDDRMTTDDELWEKAIRYAVDHGARVINISHGGPGELYQSVRTEAAVKYALSKGSLIFASAGNDGGDGNLPHYPALIPGVVSVGATDRSGTVTKWSNSASNVTLAASGDEIPGRCNKSEGWCAGRGTSQATAITSAAAALIWSKHPDWTNNQVLRVMMDTAGKPTTGTVPSKYIGYGIIRPRKVLLDGEGDPGPPDVNPLLGVARSGKAKPDSPASPEAKGAPAPDKESAAEPATSQEGGNTALWAGVGAAAAVVIAAATAAVIVQRRRRAAPVPTTFPVPPPPPYEPGRGQ</sequence>
<feature type="active site" description="Charge relay system" evidence="10">
    <location>
        <position position="99"/>
    </location>
</feature>
<evidence type="ECO:0000256" key="8">
    <source>
        <dbReference type="ARBA" id="ARBA00022989"/>
    </source>
</evidence>
<protein>
    <submittedName>
        <fullName evidence="15">Type VII secretion-associated serine protease mycosin</fullName>
    </submittedName>
</protein>
<comment type="caution">
    <text evidence="15">The sequence shown here is derived from an EMBL/GenBank/DDBJ whole genome shotgun (WGS) entry which is preliminary data.</text>
</comment>
<name>A0ABN1APE6_9ACTN</name>
<evidence type="ECO:0000256" key="5">
    <source>
        <dbReference type="ARBA" id="ARBA00022692"/>
    </source>
</evidence>
<dbReference type="NCBIfam" id="TIGR03921">
    <property type="entry name" value="T7SS_mycosin"/>
    <property type="match status" value="1"/>
</dbReference>
<proteinExistence type="inferred from homology"/>
<feature type="active site" description="Charge relay system" evidence="10">
    <location>
        <position position="65"/>
    </location>
</feature>
<reference evidence="15 16" key="1">
    <citation type="journal article" date="2019" name="Int. J. Syst. Evol. Microbiol.">
        <title>The Global Catalogue of Microorganisms (GCM) 10K type strain sequencing project: providing services to taxonomists for standard genome sequencing and annotation.</title>
        <authorList>
            <consortium name="The Broad Institute Genomics Platform"/>
            <consortium name="The Broad Institute Genome Sequencing Center for Infectious Disease"/>
            <person name="Wu L."/>
            <person name="Ma J."/>
        </authorList>
    </citation>
    <scope>NUCLEOTIDE SEQUENCE [LARGE SCALE GENOMIC DNA]</scope>
    <source>
        <strain evidence="15 16">JCM 10649</strain>
    </source>
</reference>
<evidence type="ECO:0000256" key="10">
    <source>
        <dbReference type="PROSITE-ProRule" id="PRU01240"/>
    </source>
</evidence>
<evidence type="ECO:0000256" key="11">
    <source>
        <dbReference type="SAM" id="MobiDB-lite"/>
    </source>
</evidence>
<evidence type="ECO:0000256" key="7">
    <source>
        <dbReference type="ARBA" id="ARBA00022825"/>
    </source>
</evidence>
<feature type="chain" id="PRO_5045315098" evidence="13">
    <location>
        <begin position="33"/>
        <end position="423"/>
    </location>
</feature>
<keyword evidence="5 12" id="KW-0812">Transmembrane</keyword>
<dbReference type="PRINTS" id="PR00723">
    <property type="entry name" value="SUBTILISIN"/>
</dbReference>
<feature type="transmembrane region" description="Helical" evidence="12">
    <location>
        <begin position="374"/>
        <end position="396"/>
    </location>
</feature>
<dbReference type="PROSITE" id="PS51318">
    <property type="entry name" value="TAT"/>
    <property type="match status" value="1"/>
</dbReference>
<dbReference type="InterPro" id="IPR036852">
    <property type="entry name" value="Peptidase_S8/S53_dom_sf"/>
</dbReference>
<dbReference type="InterPro" id="IPR006311">
    <property type="entry name" value="TAT_signal"/>
</dbReference>
<keyword evidence="9 12" id="KW-0472">Membrane</keyword>
<dbReference type="SUPFAM" id="SSF52743">
    <property type="entry name" value="Subtilisin-like"/>
    <property type="match status" value="1"/>
</dbReference>
<feature type="domain" description="Peptidase S8/S53" evidence="14">
    <location>
        <begin position="56"/>
        <end position="308"/>
    </location>
</feature>
<evidence type="ECO:0000256" key="12">
    <source>
        <dbReference type="SAM" id="Phobius"/>
    </source>
</evidence>
<evidence type="ECO:0000256" key="9">
    <source>
        <dbReference type="ARBA" id="ARBA00023136"/>
    </source>
</evidence>
<keyword evidence="3" id="KW-1003">Cell membrane</keyword>
<evidence type="ECO:0000256" key="4">
    <source>
        <dbReference type="ARBA" id="ARBA00022670"/>
    </source>
</evidence>
<evidence type="ECO:0000256" key="2">
    <source>
        <dbReference type="ARBA" id="ARBA00011073"/>
    </source>
</evidence>
<dbReference type="EMBL" id="BAAAHB010000069">
    <property type="protein sequence ID" value="GAA0481072.1"/>
    <property type="molecule type" value="Genomic_DNA"/>
</dbReference>
<accession>A0ABN1APE6</accession>
<keyword evidence="8 12" id="KW-1133">Transmembrane helix</keyword>
<keyword evidence="13" id="KW-0732">Signal</keyword>
<evidence type="ECO:0000256" key="13">
    <source>
        <dbReference type="SAM" id="SignalP"/>
    </source>
</evidence>
<evidence type="ECO:0000256" key="3">
    <source>
        <dbReference type="ARBA" id="ARBA00022475"/>
    </source>
</evidence>
<comment type="similarity">
    <text evidence="2 10">Belongs to the peptidase S8 family.</text>
</comment>
<dbReference type="InterPro" id="IPR050131">
    <property type="entry name" value="Peptidase_S8_subtilisin-like"/>
</dbReference>
<dbReference type="InterPro" id="IPR000209">
    <property type="entry name" value="Peptidase_S8/S53_dom"/>
</dbReference>
<dbReference type="InterPro" id="IPR023834">
    <property type="entry name" value="T7SS_pept_S8A_mycosin"/>
</dbReference>
<evidence type="ECO:0000259" key="14">
    <source>
        <dbReference type="Pfam" id="PF00082"/>
    </source>
</evidence>
<evidence type="ECO:0000313" key="15">
    <source>
        <dbReference type="EMBL" id="GAA0481072.1"/>
    </source>
</evidence>
<comment type="subcellular location">
    <subcellularLocation>
        <location evidence="1">Cell membrane</location>
        <topology evidence="1">Single-pass membrane protein</topology>
    </subcellularLocation>
</comment>
<dbReference type="PANTHER" id="PTHR43806:SF11">
    <property type="entry name" value="CEREVISIN-RELATED"/>
    <property type="match status" value="1"/>
</dbReference>
<dbReference type="Pfam" id="PF00082">
    <property type="entry name" value="Peptidase_S8"/>
    <property type="match status" value="1"/>
</dbReference>
<dbReference type="PANTHER" id="PTHR43806">
    <property type="entry name" value="PEPTIDASE S8"/>
    <property type="match status" value="1"/>
</dbReference>
<keyword evidence="4 10" id="KW-0645">Protease</keyword>
<organism evidence="15 16">
    <name type="scientific">Streptomyces stramineus</name>
    <dbReference type="NCBI Taxonomy" id="173861"/>
    <lineage>
        <taxon>Bacteria</taxon>
        <taxon>Bacillati</taxon>
        <taxon>Actinomycetota</taxon>
        <taxon>Actinomycetes</taxon>
        <taxon>Kitasatosporales</taxon>
        <taxon>Streptomycetaceae</taxon>
        <taxon>Streptomyces</taxon>
    </lineage>
</organism>
<dbReference type="Gene3D" id="3.40.50.200">
    <property type="entry name" value="Peptidase S8/S53 domain"/>
    <property type="match status" value="1"/>
</dbReference>
<dbReference type="PROSITE" id="PS51892">
    <property type="entry name" value="SUBTILASE"/>
    <property type="match status" value="1"/>
</dbReference>
<dbReference type="InterPro" id="IPR015500">
    <property type="entry name" value="Peptidase_S8_subtilisin-rel"/>
</dbReference>
<feature type="compositionally biased region" description="Pro residues" evidence="11">
    <location>
        <begin position="407"/>
        <end position="423"/>
    </location>
</feature>
<keyword evidence="6 10" id="KW-0378">Hydrolase</keyword>
<evidence type="ECO:0000256" key="1">
    <source>
        <dbReference type="ARBA" id="ARBA00004162"/>
    </source>
</evidence>
<feature type="region of interest" description="Disordered" evidence="11">
    <location>
        <begin position="317"/>
        <end position="369"/>
    </location>
</feature>
<feature type="active site" description="Charge relay system" evidence="10">
    <location>
        <position position="259"/>
    </location>
</feature>
<feature type="signal peptide" evidence="13">
    <location>
        <begin position="1"/>
        <end position="32"/>
    </location>
</feature>
<evidence type="ECO:0000256" key="6">
    <source>
        <dbReference type="ARBA" id="ARBA00022801"/>
    </source>
</evidence>
<gene>
    <name evidence="15" type="primary">mycP_1</name>
    <name evidence="15" type="ORF">GCM10009544_48720</name>
</gene>
<keyword evidence="7 10" id="KW-0720">Serine protease</keyword>
<feature type="region of interest" description="Disordered" evidence="11">
    <location>
        <begin position="400"/>
        <end position="423"/>
    </location>
</feature>
<keyword evidence="16" id="KW-1185">Reference proteome</keyword>